<protein>
    <submittedName>
        <fullName evidence="1">Alpha/beta hydrolase</fullName>
    </submittedName>
    <submittedName>
        <fullName evidence="2">Carbohydrate esterase</fullName>
    </submittedName>
</protein>
<keyword evidence="1" id="KW-0378">Hydrolase</keyword>
<accession>A0A2T3FW86</accession>
<evidence type="ECO:0000313" key="3">
    <source>
        <dbReference type="Proteomes" id="UP000241201"/>
    </source>
</evidence>
<dbReference type="Pfam" id="PF00756">
    <property type="entry name" value="Esterase"/>
    <property type="match status" value="1"/>
</dbReference>
<comment type="caution">
    <text evidence="2">The sequence shown here is derived from an EMBL/GenBank/DDBJ whole genome shotgun (WGS) entry which is preliminary data.</text>
</comment>
<dbReference type="InterPro" id="IPR050583">
    <property type="entry name" value="Mycobacterial_A85_antigen"/>
</dbReference>
<dbReference type="AlphaFoldDB" id="A0A2T3FW86"/>
<proteinExistence type="predicted"/>
<dbReference type="SUPFAM" id="SSF53474">
    <property type="entry name" value="alpha/beta-Hydrolases"/>
    <property type="match status" value="1"/>
</dbReference>
<dbReference type="Gene3D" id="3.40.50.1820">
    <property type="entry name" value="alpha/beta hydrolase"/>
    <property type="match status" value="1"/>
</dbReference>
<dbReference type="PANTHER" id="PTHR48098">
    <property type="entry name" value="ENTEROCHELIN ESTERASE-RELATED"/>
    <property type="match status" value="1"/>
</dbReference>
<name>A0A2T3FW86_9FIRM</name>
<reference evidence="2" key="2">
    <citation type="journal article" date="2019" name="Int. J. Syst. Evol. Microbiol.">
        <title>Faecalibacillus intestinalis gen. nov., sp. nov. and Faecalibacillus faecis sp. nov., isolated from human faeces.</title>
        <authorList>
            <person name="Seo B."/>
            <person name="Jeon K."/>
            <person name="Baek I."/>
            <person name="Lee Y.M."/>
            <person name="Baek K."/>
            <person name="Ko G."/>
        </authorList>
    </citation>
    <scope>NUCLEOTIDE SEQUENCE</scope>
    <source>
        <strain evidence="2">SNUG30370</strain>
    </source>
</reference>
<gene>
    <name evidence="2" type="ORF">C7U55_09525</name>
    <name evidence="1" type="ORF">LJD69_09110</name>
</gene>
<dbReference type="Proteomes" id="UP000241201">
    <property type="component" value="Unassembled WGS sequence"/>
</dbReference>
<organism evidence="2 3">
    <name type="scientific">Faecalibacillus faecis</name>
    <dbReference type="NCBI Taxonomy" id="1982628"/>
    <lineage>
        <taxon>Bacteria</taxon>
        <taxon>Bacillati</taxon>
        <taxon>Bacillota</taxon>
        <taxon>Erysipelotrichia</taxon>
        <taxon>Erysipelotrichales</taxon>
        <taxon>Coprobacillaceae</taxon>
        <taxon>Faecalibacillus</taxon>
    </lineage>
</organism>
<dbReference type="RefSeq" id="WP_106988379.1">
    <property type="nucleotide sequence ID" value="NZ_DAWBWI010000147.1"/>
</dbReference>
<dbReference type="GeneID" id="77471330"/>
<dbReference type="InterPro" id="IPR029058">
    <property type="entry name" value="AB_hydrolase_fold"/>
</dbReference>
<dbReference type="EMBL" id="JAJDKZ010000024">
    <property type="protein sequence ID" value="MCB8610751.1"/>
    <property type="molecule type" value="Genomic_DNA"/>
</dbReference>
<reference evidence="3" key="1">
    <citation type="submission" date="2018-03" db="EMBL/GenBank/DDBJ databases">
        <title>Lachnoclostridium SNUG30370 gen.nov., sp.nov., isolated from human faeces.</title>
        <authorList>
            <person name="Seo B."/>
            <person name="Jeon K."/>
            <person name="Ko G."/>
        </authorList>
    </citation>
    <scope>NUCLEOTIDE SEQUENCE [LARGE SCALE GENOMIC DNA]</scope>
    <source>
        <strain evidence="3">SNUG30370</strain>
    </source>
</reference>
<sequence length="251" mass="29521">MIIKEKIEMKSLKRERDIIIYVPDDYLTSKKRYPVLFINDGQNAFFDEEAYIGKSWGFLESIKKLQIDVILVAIYCNFEPLKREDEYGPWVMSQDLSQEFQSNRLVGGEGKAYVHFLTTELKPYIDQRFPTKIDDYGIVGSSMGALISFYAFLRYPTIIKKCAILSSAFWIYEQEFVNLLKVTAISHNMLYMDVGGQEDDERYVSSNEHIKKCVEGKLKDFQYRYFPEGKHSEYHWSQRVPIFLKMFYGGK</sequence>
<dbReference type="PANTHER" id="PTHR48098:SF6">
    <property type="entry name" value="FERRI-BACILLIBACTIN ESTERASE BESA"/>
    <property type="match status" value="1"/>
</dbReference>
<evidence type="ECO:0000313" key="2">
    <source>
        <dbReference type="EMBL" id="PST39539.1"/>
    </source>
</evidence>
<keyword evidence="3" id="KW-1185">Reference proteome</keyword>
<evidence type="ECO:0000313" key="1">
    <source>
        <dbReference type="EMBL" id="MCB8610751.1"/>
    </source>
</evidence>
<dbReference type="EMBL" id="PYLP01000013">
    <property type="protein sequence ID" value="PST39539.1"/>
    <property type="molecule type" value="Genomic_DNA"/>
</dbReference>
<dbReference type="InterPro" id="IPR000801">
    <property type="entry name" value="Esterase-like"/>
</dbReference>
<reference evidence="1" key="3">
    <citation type="submission" date="2021-10" db="EMBL/GenBank/DDBJ databases">
        <title>Collection of gut derived symbiotic bacterial strains cultured from healthy donors.</title>
        <authorList>
            <person name="Lin H."/>
            <person name="Littmann E."/>
            <person name="Kohout C."/>
            <person name="Pamer E.G."/>
        </authorList>
    </citation>
    <scope>NUCLEOTIDE SEQUENCE</scope>
    <source>
        <strain evidence="1">DFI.4.48</strain>
    </source>
</reference>
<dbReference type="GO" id="GO:0016787">
    <property type="term" value="F:hydrolase activity"/>
    <property type="evidence" value="ECO:0007669"/>
    <property type="project" value="UniProtKB-KW"/>
</dbReference>
<dbReference type="Proteomes" id="UP001198439">
    <property type="component" value="Unassembled WGS sequence"/>
</dbReference>